<reference evidence="2" key="1">
    <citation type="journal article" date="2014" name="Front. Microbiol.">
        <title>High frequency of phylogenetically diverse reductive dehalogenase-homologous genes in deep subseafloor sedimentary metagenomes.</title>
        <authorList>
            <person name="Kawai M."/>
            <person name="Futagami T."/>
            <person name="Toyoda A."/>
            <person name="Takaki Y."/>
            <person name="Nishi S."/>
            <person name="Hori S."/>
            <person name="Arai W."/>
            <person name="Tsubouchi T."/>
            <person name="Morono Y."/>
            <person name="Uchiyama I."/>
            <person name="Ito T."/>
            <person name="Fujiyama A."/>
            <person name="Inagaki F."/>
            <person name="Takami H."/>
        </authorList>
    </citation>
    <scope>NUCLEOTIDE SEQUENCE</scope>
    <source>
        <strain evidence="2">Expedition CK06-06</strain>
    </source>
</reference>
<dbReference type="PANTHER" id="PTHR40447:SF1">
    <property type="entry name" value="ANAEROBIC SULFITE REDUCTASE SUBUNIT A"/>
    <property type="match status" value="1"/>
</dbReference>
<proteinExistence type="predicted"/>
<feature type="domain" description="4Fe-4S ferredoxin-type" evidence="1">
    <location>
        <begin position="291"/>
        <end position="313"/>
    </location>
</feature>
<dbReference type="PROSITE" id="PS00198">
    <property type="entry name" value="4FE4S_FER_1"/>
    <property type="match status" value="2"/>
</dbReference>
<comment type="caution">
    <text evidence="2">The sequence shown here is derived from an EMBL/GenBank/DDBJ whole genome shotgun (WGS) entry which is preliminary data.</text>
</comment>
<dbReference type="PROSITE" id="PS51379">
    <property type="entry name" value="4FE4S_FER_2"/>
    <property type="match status" value="2"/>
</dbReference>
<sequence length="327" mass="37378">LGQWSQEFAVFVPSIENGVATMSEWDGKDTSFLDWYRNTVIPPKASFLPPMEEMFRFRKDRKGYHIELPPSNEHKQLIFGIRPCDAKALAILDMTFKDLYQDPYYLPKRNSAVLVGLGCTNPYDSCFCTSLGISPAESTDVDLMLTDIGDQFLVEEVTDKGKELIAKTSGLKEATETDEARAKEAKETSHNKVTRKINTEGIEDKLLASFDDEDYWEKIAAKCISCGICTFLCPTCYCFDINDELVKKQGTRFRSWDSCAFSVYTKMPMENPRLEKWRRVRQKVCHKFEFYPMTFNVIACTGCGRCIRLCPVNWDIAQTLESLPVKV</sequence>
<dbReference type="InterPro" id="IPR009051">
    <property type="entry name" value="Helical_ferredxn"/>
</dbReference>
<protein>
    <recommendedName>
        <fullName evidence="1">4Fe-4S ferredoxin-type domain-containing protein</fullName>
    </recommendedName>
</protein>
<gene>
    <name evidence="2" type="ORF">S06H3_03855</name>
</gene>
<feature type="domain" description="4Fe-4S ferredoxin-type" evidence="1">
    <location>
        <begin position="214"/>
        <end position="244"/>
    </location>
</feature>
<feature type="non-terminal residue" evidence="2">
    <location>
        <position position="1"/>
    </location>
</feature>
<dbReference type="AlphaFoldDB" id="X1JKB8"/>
<dbReference type="InterPro" id="IPR017900">
    <property type="entry name" value="4Fe4S_Fe_S_CS"/>
</dbReference>
<dbReference type="SUPFAM" id="SSF46548">
    <property type="entry name" value="alpha-helical ferredoxin"/>
    <property type="match status" value="1"/>
</dbReference>
<dbReference type="Gene3D" id="1.10.1060.10">
    <property type="entry name" value="Alpha-helical ferredoxin"/>
    <property type="match status" value="1"/>
</dbReference>
<evidence type="ECO:0000259" key="1">
    <source>
        <dbReference type="PROSITE" id="PS51379"/>
    </source>
</evidence>
<accession>X1JKB8</accession>
<organism evidence="2">
    <name type="scientific">marine sediment metagenome</name>
    <dbReference type="NCBI Taxonomy" id="412755"/>
    <lineage>
        <taxon>unclassified sequences</taxon>
        <taxon>metagenomes</taxon>
        <taxon>ecological metagenomes</taxon>
    </lineage>
</organism>
<dbReference type="Pfam" id="PF17179">
    <property type="entry name" value="Fer4_22"/>
    <property type="match status" value="1"/>
</dbReference>
<dbReference type="GO" id="GO:0051536">
    <property type="term" value="F:iron-sulfur cluster binding"/>
    <property type="evidence" value="ECO:0007669"/>
    <property type="project" value="InterPro"/>
</dbReference>
<dbReference type="PANTHER" id="PTHR40447">
    <property type="entry name" value="ANAEROBIC SULFITE REDUCTASE SUBUNIT A"/>
    <property type="match status" value="1"/>
</dbReference>
<dbReference type="InterPro" id="IPR017896">
    <property type="entry name" value="4Fe4S_Fe-S-bd"/>
</dbReference>
<evidence type="ECO:0000313" key="2">
    <source>
        <dbReference type="EMBL" id="GAH94497.1"/>
    </source>
</evidence>
<name>X1JKB8_9ZZZZ</name>
<dbReference type="EMBL" id="BARV01001302">
    <property type="protein sequence ID" value="GAH94497.1"/>
    <property type="molecule type" value="Genomic_DNA"/>
</dbReference>